<evidence type="ECO:0000256" key="1">
    <source>
        <dbReference type="ARBA" id="ARBA00010062"/>
    </source>
</evidence>
<feature type="signal peptide" evidence="5">
    <location>
        <begin position="1"/>
        <end position="23"/>
    </location>
</feature>
<dbReference type="InterPro" id="IPR028081">
    <property type="entry name" value="Leu-bd"/>
</dbReference>
<reference evidence="7 8" key="1">
    <citation type="submission" date="2015-03" db="EMBL/GenBank/DDBJ databases">
        <title>Draft genome sequence of Elstera litoralis.</title>
        <authorList>
            <person name="Rahalkar M.C."/>
            <person name="Dhakephalkar P.K."/>
            <person name="Pore S.D."/>
            <person name="Arora P."/>
            <person name="Kapse N.G."/>
            <person name="Pandit P.S."/>
        </authorList>
    </citation>
    <scope>NUCLEOTIDE SEQUENCE [LARGE SCALE GENOMIC DNA]</scope>
    <source>
        <strain evidence="7 8">Dia-1</strain>
    </source>
</reference>
<proteinExistence type="inferred from homology"/>
<evidence type="ECO:0000313" key="8">
    <source>
        <dbReference type="Proteomes" id="UP000033774"/>
    </source>
</evidence>
<comment type="caution">
    <text evidence="7">The sequence shown here is derived from an EMBL/GenBank/DDBJ whole genome shotgun (WGS) entry which is preliminary data.</text>
</comment>
<dbReference type="PANTHER" id="PTHR47151">
    <property type="entry name" value="LEU/ILE/VAL-BINDING ABC TRANSPORTER SUBUNIT"/>
    <property type="match status" value="1"/>
</dbReference>
<dbReference type="PANTHER" id="PTHR47151:SF2">
    <property type="entry name" value="AMINO ACID BINDING PROTEIN"/>
    <property type="match status" value="1"/>
</dbReference>
<dbReference type="OrthoDB" id="9768386at2"/>
<keyword evidence="8" id="KW-1185">Reference proteome</keyword>
<dbReference type="Pfam" id="PF13458">
    <property type="entry name" value="Peripla_BP_6"/>
    <property type="match status" value="1"/>
</dbReference>
<dbReference type="EMBL" id="LAJY01000027">
    <property type="protein sequence ID" value="KJV10930.1"/>
    <property type="molecule type" value="Genomic_DNA"/>
</dbReference>
<dbReference type="SUPFAM" id="SSF53822">
    <property type="entry name" value="Periplasmic binding protein-like I"/>
    <property type="match status" value="1"/>
</dbReference>
<feature type="chain" id="PRO_5002462507" description="Leucine-binding protein domain-containing protein" evidence="5">
    <location>
        <begin position="24"/>
        <end position="367"/>
    </location>
</feature>
<evidence type="ECO:0000256" key="2">
    <source>
        <dbReference type="ARBA" id="ARBA00022448"/>
    </source>
</evidence>
<dbReference type="PATRIC" id="fig|552518.3.peg.1688"/>
<organism evidence="7 8">
    <name type="scientific">Elstera litoralis</name>
    <dbReference type="NCBI Taxonomy" id="552518"/>
    <lineage>
        <taxon>Bacteria</taxon>
        <taxon>Pseudomonadati</taxon>
        <taxon>Pseudomonadota</taxon>
        <taxon>Alphaproteobacteria</taxon>
        <taxon>Rhodospirillales</taxon>
        <taxon>Rhodospirillaceae</taxon>
        <taxon>Elstera</taxon>
    </lineage>
</organism>
<gene>
    <name evidence="7" type="ORF">VZ95_01755</name>
</gene>
<dbReference type="InterPro" id="IPR028082">
    <property type="entry name" value="Peripla_BP_I"/>
</dbReference>
<dbReference type="InterPro" id="IPR000709">
    <property type="entry name" value="Leu_Ile_Val-bd"/>
</dbReference>
<sequence length="367" mass="38804">MKKFGLTVAAAAFAATVASGALAQDITIGVAGPFTGPNASFGEQLKRGAEMAVKNINAAGGVLGRQLKIDFGDDASDPKQGVAVANQFATKKVPFVLGHFNSSVSIPASDVYGEEGIIQITPASTNPALTDKAKFGNVFRVCGRDDQQGTVAGQYLAKNFAGKKVAVIHDKTSYGKGLADETKKAMNAAGLTEVVYEGVTTGDKDFSALVSKMKSANVDAIYFGGLHNEAGLLVRQSRDQGLKAAFLSGDGIVSKEFWSITGAAGEGVLMTFDPDPRKFPTAAKVVDQFKATGYDPEGYTLLSYSAVEVWAQAANLAKSLKMADVKKVMHATKFQTVIGEVAYDAKGDLTVSKYVWYIWKNGDYSEM</sequence>
<dbReference type="Gene3D" id="3.40.50.2300">
    <property type="match status" value="2"/>
</dbReference>
<dbReference type="GO" id="GO:0006865">
    <property type="term" value="P:amino acid transport"/>
    <property type="evidence" value="ECO:0007669"/>
    <property type="project" value="UniProtKB-KW"/>
</dbReference>
<dbReference type="PRINTS" id="PR00337">
    <property type="entry name" value="LEUILEVALBP"/>
</dbReference>
<dbReference type="AlphaFoldDB" id="A0A0F3IW00"/>
<dbReference type="Proteomes" id="UP000033774">
    <property type="component" value="Unassembled WGS sequence"/>
</dbReference>
<comment type="similarity">
    <text evidence="1">Belongs to the leucine-binding protein family.</text>
</comment>
<keyword evidence="4" id="KW-0029">Amino-acid transport</keyword>
<evidence type="ECO:0000259" key="6">
    <source>
        <dbReference type="Pfam" id="PF13458"/>
    </source>
</evidence>
<evidence type="ECO:0000256" key="5">
    <source>
        <dbReference type="SAM" id="SignalP"/>
    </source>
</evidence>
<accession>A0A0F3IW00</accession>
<dbReference type="CDD" id="cd06342">
    <property type="entry name" value="PBP1_ABC_LIVBP-like"/>
    <property type="match status" value="1"/>
</dbReference>
<protein>
    <recommendedName>
        <fullName evidence="6">Leucine-binding protein domain-containing protein</fullName>
    </recommendedName>
</protein>
<keyword evidence="2" id="KW-0813">Transport</keyword>
<feature type="domain" description="Leucine-binding protein" evidence="6">
    <location>
        <begin position="26"/>
        <end position="355"/>
    </location>
</feature>
<evidence type="ECO:0000313" key="7">
    <source>
        <dbReference type="EMBL" id="KJV10930.1"/>
    </source>
</evidence>
<evidence type="ECO:0000256" key="3">
    <source>
        <dbReference type="ARBA" id="ARBA00022729"/>
    </source>
</evidence>
<evidence type="ECO:0000256" key="4">
    <source>
        <dbReference type="ARBA" id="ARBA00022970"/>
    </source>
</evidence>
<name>A0A0F3IW00_9PROT</name>
<keyword evidence="3 5" id="KW-0732">Signal</keyword>